<evidence type="ECO:0000256" key="3">
    <source>
        <dbReference type="ARBA" id="ARBA00022679"/>
    </source>
</evidence>
<proteinExistence type="inferred from homology"/>
<keyword evidence="8" id="KW-1185">Reference proteome</keyword>
<dbReference type="PANTHER" id="PTHR42971:SF1">
    <property type="entry name" value="TRNA (CYTIDINE(34)-2'-O)-METHYLTRANSFERASE"/>
    <property type="match status" value="1"/>
</dbReference>
<protein>
    <recommendedName>
        <fullName evidence="6">tRNA/rRNA methyltransferase SpoU type domain-containing protein</fullName>
    </recommendedName>
</protein>
<keyword evidence="3" id="KW-0808">Transferase</keyword>
<name>A0AAD5H240_9CHLO</name>
<dbReference type="PANTHER" id="PTHR42971">
    <property type="entry name" value="TRNA (CYTIDINE(34)-2'-O)-METHYLTRANSFERASE"/>
    <property type="match status" value="1"/>
</dbReference>
<keyword evidence="1" id="KW-0963">Cytoplasm</keyword>
<dbReference type="Gene3D" id="3.40.1280.10">
    <property type="match status" value="1"/>
</dbReference>
<dbReference type="Proteomes" id="UP001205105">
    <property type="component" value="Unassembled WGS sequence"/>
</dbReference>
<dbReference type="GO" id="GO:0003723">
    <property type="term" value="F:RNA binding"/>
    <property type="evidence" value="ECO:0007669"/>
    <property type="project" value="InterPro"/>
</dbReference>
<evidence type="ECO:0000256" key="2">
    <source>
        <dbReference type="ARBA" id="ARBA00022603"/>
    </source>
</evidence>
<comment type="caution">
    <text evidence="7">The sequence shown here is derived from an EMBL/GenBank/DDBJ whole genome shotgun (WGS) entry which is preliminary data.</text>
</comment>
<feature type="domain" description="tRNA/rRNA methyltransferase SpoU type" evidence="6">
    <location>
        <begin position="85"/>
        <end position="230"/>
    </location>
</feature>
<evidence type="ECO:0000313" key="8">
    <source>
        <dbReference type="Proteomes" id="UP001205105"/>
    </source>
</evidence>
<keyword evidence="2" id="KW-0489">Methyltransferase</keyword>
<dbReference type="CDD" id="cd18094">
    <property type="entry name" value="SpoU-like_TrmL"/>
    <property type="match status" value="1"/>
</dbReference>
<dbReference type="InterPro" id="IPR016914">
    <property type="entry name" value="TrmL"/>
</dbReference>
<dbReference type="AlphaFoldDB" id="A0AAD5H240"/>
<organism evidence="7 8">
    <name type="scientific">Chlorella ohadii</name>
    <dbReference type="NCBI Taxonomy" id="2649997"/>
    <lineage>
        <taxon>Eukaryota</taxon>
        <taxon>Viridiplantae</taxon>
        <taxon>Chlorophyta</taxon>
        <taxon>core chlorophytes</taxon>
        <taxon>Trebouxiophyceae</taxon>
        <taxon>Chlorellales</taxon>
        <taxon>Chlorellaceae</taxon>
        <taxon>Chlorella clade</taxon>
        <taxon>Chlorella</taxon>
    </lineage>
</organism>
<evidence type="ECO:0000313" key="7">
    <source>
        <dbReference type="EMBL" id="KAI7841026.1"/>
    </source>
</evidence>
<evidence type="ECO:0000256" key="5">
    <source>
        <dbReference type="ARBA" id="ARBA00022694"/>
    </source>
</evidence>
<dbReference type="GO" id="GO:0002130">
    <property type="term" value="P:wobble position ribose methylation"/>
    <property type="evidence" value="ECO:0007669"/>
    <property type="project" value="TreeGrafter"/>
</dbReference>
<reference evidence="7" key="1">
    <citation type="submission" date="2020-11" db="EMBL/GenBank/DDBJ databases">
        <title>Chlorella ohadii genome sequencing and assembly.</title>
        <authorList>
            <person name="Murik O."/>
            <person name="Treves H."/>
            <person name="Kedem I."/>
            <person name="Shotland Y."/>
            <person name="Kaplan A."/>
        </authorList>
    </citation>
    <scope>NUCLEOTIDE SEQUENCE</scope>
    <source>
        <strain evidence="7">1</strain>
    </source>
</reference>
<evidence type="ECO:0000256" key="1">
    <source>
        <dbReference type="ARBA" id="ARBA00022490"/>
    </source>
</evidence>
<dbReference type="InterPro" id="IPR029026">
    <property type="entry name" value="tRNA_m1G_MTases_N"/>
</dbReference>
<evidence type="ECO:0000256" key="4">
    <source>
        <dbReference type="ARBA" id="ARBA00022691"/>
    </source>
</evidence>
<sequence length="259" mass="27984">MAQLAAVVRCRSLQPASLAWRPAATPCPTHKAHPAPQGVLSAARQRRRVQRIAVAAEEQQQPQQQPDDWNLALAGGRQQHQRPDLHVVLVHPCIPQNAGNVARTCAATNVGLHLVGPLGFELDSKKLKRAGLDYWASVCVDVHPSWDAFYAYWQQQPGPKQLVGYSKFAKHHFAAEGLYPPGTSTWLMFGAETTGLPPEAHEAATQLCKIPMANFEFVRSLNLATSVGIGVMEVLRQKDGAVLPEDAAATSAAAVANTV</sequence>
<dbReference type="InterPro" id="IPR029028">
    <property type="entry name" value="Alpha/beta_knot_MTases"/>
</dbReference>
<keyword evidence="4" id="KW-0949">S-adenosyl-L-methionine</keyword>
<accession>A0AAD5H240</accession>
<dbReference type="SUPFAM" id="SSF75217">
    <property type="entry name" value="alpha/beta knot"/>
    <property type="match status" value="1"/>
</dbReference>
<evidence type="ECO:0000259" key="6">
    <source>
        <dbReference type="Pfam" id="PF00588"/>
    </source>
</evidence>
<gene>
    <name evidence="7" type="ORF">COHA_005254</name>
</gene>
<keyword evidence="5" id="KW-0819">tRNA processing</keyword>
<dbReference type="InterPro" id="IPR001537">
    <property type="entry name" value="SpoU_MeTrfase"/>
</dbReference>
<dbReference type="GO" id="GO:0008173">
    <property type="term" value="F:RNA methyltransferase activity"/>
    <property type="evidence" value="ECO:0007669"/>
    <property type="project" value="InterPro"/>
</dbReference>
<dbReference type="Pfam" id="PF00588">
    <property type="entry name" value="SpoU_methylase"/>
    <property type="match status" value="1"/>
</dbReference>
<dbReference type="HAMAP" id="MF_01885">
    <property type="entry name" value="tRNA_methyltr_TrmL"/>
    <property type="match status" value="1"/>
</dbReference>
<dbReference type="EMBL" id="JADXDR010000068">
    <property type="protein sequence ID" value="KAI7841026.1"/>
    <property type="molecule type" value="Genomic_DNA"/>
</dbReference>